<dbReference type="EMBL" id="CACRZD030000009">
    <property type="protein sequence ID" value="CAA6666211.1"/>
    <property type="molecule type" value="Genomic_DNA"/>
</dbReference>
<dbReference type="AlphaFoldDB" id="A0A7I8J822"/>
<reference evidence="3 4" key="1">
    <citation type="submission" date="2019-12" db="EMBL/GenBank/DDBJ databases">
        <authorList>
            <person name="Scholz U."/>
            <person name="Mascher M."/>
            <person name="Fiebig A."/>
        </authorList>
    </citation>
    <scope>NUCLEOTIDE SEQUENCE</scope>
</reference>
<dbReference type="CDD" id="cd16272">
    <property type="entry name" value="RNaseZ_MBL-fold"/>
    <property type="match status" value="1"/>
</dbReference>
<dbReference type="InterPro" id="IPR036866">
    <property type="entry name" value="RibonucZ/Hydroxyglut_hydro"/>
</dbReference>
<name>A0A7I8J822_SPIIN</name>
<gene>
    <name evidence="3" type="ORF">SI7747_09012600</name>
</gene>
<feature type="signal peptide" evidence="1">
    <location>
        <begin position="1"/>
        <end position="16"/>
    </location>
</feature>
<evidence type="ECO:0000256" key="1">
    <source>
        <dbReference type="SAM" id="SignalP"/>
    </source>
</evidence>
<evidence type="ECO:0000313" key="4">
    <source>
        <dbReference type="Proteomes" id="UP001189122"/>
    </source>
</evidence>
<dbReference type="Proteomes" id="UP001189122">
    <property type="component" value="Unassembled WGS sequence"/>
</dbReference>
<dbReference type="InterPro" id="IPR001279">
    <property type="entry name" value="Metallo-B-lactamas"/>
</dbReference>
<dbReference type="EMBL" id="LR743596">
    <property type="protein sequence ID" value="CAA2626914.1"/>
    <property type="molecule type" value="Genomic_DNA"/>
</dbReference>
<proteinExistence type="predicted"/>
<evidence type="ECO:0000313" key="3">
    <source>
        <dbReference type="EMBL" id="CAA2626914.1"/>
    </source>
</evidence>
<dbReference type="PANTHER" id="PTHR46504:SF2">
    <property type="entry name" value="TRNASE Z TRZ1"/>
    <property type="match status" value="1"/>
</dbReference>
<dbReference type="Pfam" id="PF12706">
    <property type="entry name" value="Lactamase_B_2"/>
    <property type="match status" value="1"/>
</dbReference>
<feature type="chain" id="PRO_5029506302" description="Metallo-beta-lactamase domain-containing protein" evidence="1">
    <location>
        <begin position="17"/>
        <end position="308"/>
    </location>
</feature>
<dbReference type="PANTHER" id="PTHR46504">
    <property type="entry name" value="TRNASE Z TRZ1"/>
    <property type="match status" value="1"/>
</dbReference>
<dbReference type="SUPFAM" id="SSF56281">
    <property type="entry name" value="Metallo-hydrolase/oxidoreductase"/>
    <property type="match status" value="1"/>
</dbReference>
<sequence length="308" mass="34298">MAFVFVCNFLLVSGKSKSLCSMAADGGKKKGGRGLEVEGYPVEGLSIGGQETCVIFPTLKMAFDIGRCPQRAISQEYLFISHGHMDHIGGLPMYVATRGLYKMKPPTIFVPPSIKENVERLFEVHRAMDQSELKHNLVPLNVGEEFLLRKDIKVRAFRTYHSIPSQGYVIYSLRHKLKPEYAGLSGNEIKNLRLSGVEVTYSITSPEIAFTGDTMSDFIADQDNIDALKARVLVMESTFVDEAMTIENARDYGHTHLSEIARCADKFENKAILLIHFSARYQAEEIQAAISKLPPPLSGRVFALTEGF</sequence>
<keyword evidence="1" id="KW-0732">Signal</keyword>
<evidence type="ECO:0000259" key="2">
    <source>
        <dbReference type="Pfam" id="PF12706"/>
    </source>
</evidence>
<accession>A0A7I8J822</accession>
<dbReference type="Gene3D" id="3.60.15.10">
    <property type="entry name" value="Ribonuclease Z/Hydroxyacylglutathione hydrolase-like"/>
    <property type="match status" value="1"/>
</dbReference>
<keyword evidence="4" id="KW-1185">Reference proteome</keyword>
<protein>
    <recommendedName>
        <fullName evidence="2">Metallo-beta-lactamase domain-containing protein</fullName>
    </recommendedName>
</protein>
<organism evidence="3">
    <name type="scientific">Spirodela intermedia</name>
    <name type="common">Intermediate duckweed</name>
    <dbReference type="NCBI Taxonomy" id="51605"/>
    <lineage>
        <taxon>Eukaryota</taxon>
        <taxon>Viridiplantae</taxon>
        <taxon>Streptophyta</taxon>
        <taxon>Embryophyta</taxon>
        <taxon>Tracheophyta</taxon>
        <taxon>Spermatophyta</taxon>
        <taxon>Magnoliopsida</taxon>
        <taxon>Liliopsida</taxon>
        <taxon>Araceae</taxon>
        <taxon>Lemnoideae</taxon>
        <taxon>Spirodela</taxon>
    </lineage>
</organism>
<feature type="domain" description="Metallo-beta-lactamase" evidence="2">
    <location>
        <begin position="77"/>
        <end position="277"/>
    </location>
</feature>